<comment type="caution">
    <text evidence="6">The sequence shown here is derived from an EMBL/GenBank/DDBJ whole genome shotgun (WGS) entry which is preliminary data.</text>
</comment>
<dbReference type="Gene3D" id="1.10.601.10">
    <property type="entry name" value="RNA Polymerase Primary Sigma Factor"/>
    <property type="match status" value="1"/>
</dbReference>
<dbReference type="Proteomes" id="UP000228775">
    <property type="component" value="Unassembled WGS sequence"/>
</dbReference>
<dbReference type="PANTHER" id="PTHR30603">
    <property type="entry name" value="RNA POLYMERASE SIGMA FACTOR RPO"/>
    <property type="match status" value="1"/>
</dbReference>
<sequence length="209" mass="24732">MAKIKGTNIQEKIEAFIKKAKIRSFVTKEEILRTFQIKKEERIGTEEDFKKTLLLYEKLIIPLLKLKIKIKDNRLPKLVEGKKLQKKVPKKPFEEIQKYLKEIGELPVLNAEEEKELFKRIEKGDEEARKQVGRAYLKLVVKIAEYYVPRTKKLSLLDLIQEGNLGLFRAVEIYDWRSNYRFSTFATLLIRNAILRAIEDKKRILKKRG</sequence>
<keyword evidence="1" id="KW-0805">Transcription regulation</keyword>
<dbReference type="GO" id="GO:0003677">
    <property type="term" value="F:DNA binding"/>
    <property type="evidence" value="ECO:0007669"/>
    <property type="project" value="UniProtKB-KW"/>
</dbReference>
<dbReference type="InterPro" id="IPR013325">
    <property type="entry name" value="RNA_pol_sigma_r2"/>
</dbReference>
<evidence type="ECO:0000313" key="6">
    <source>
        <dbReference type="EMBL" id="PIU75473.1"/>
    </source>
</evidence>
<dbReference type="InterPro" id="IPR007627">
    <property type="entry name" value="RNA_pol_sigma70_r2"/>
</dbReference>
<dbReference type="Pfam" id="PF04542">
    <property type="entry name" value="Sigma70_r2"/>
    <property type="match status" value="1"/>
</dbReference>
<evidence type="ECO:0000256" key="1">
    <source>
        <dbReference type="ARBA" id="ARBA00023015"/>
    </source>
</evidence>
<organism evidence="6 7">
    <name type="scientific">Candidatus Portnoybacteria bacterium CG06_land_8_20_14_3_00_39_12</name>
    <dbReference type="NCBI Taxonomy" id="1974809"/>
    <lineage>
        <taxon>Bacteria</taxon>
        <taxon>Candidatus Portnoyibacteriota</taxon>
    </lineage>
</organism>
<dbReference type="InterPro" id="IPR000943">
    <property type="entry name" value="RNA_pol_sigma70"/>
</dbReference>
<evidence type="ECO:0000259" key="5">
    <source>
        <dbReference type="PROSITE" id="PS00715"/>
    </source>
</evidence>
<protein>
    <recommendedName>
        <fullName evidence="5">RNA polymerase sigma-70 domain-containing protein</fullName>
    </recommendedName>
</protein>
<name>A0A2M7AY54_9BACT</name>
<dbReference type="AlphaFoldDB" id="A0A2M7AY54"/>
<evidence type="ECO:0000256" key="4">
    <source>
        <dbReference type="ARBA" id="ARBA00023163"/>
    </source>
</evidence>
<evidence type="ECO:0000313" key="7">
    <source>
        <dbReference type="Proteomes" id="UP000228775"/>
    </source>
</evidence>
<accession>A0A2M7AY54</accession>
<reference evidence="7" key="1">
    <citation type="submission" date="2017-09" db="EMBL/GenBank/DDBJ databases">
        <title>Depth-based differentiation of microbial function through sediment-hosted aquifers and enrichment of novel symbionts in the deep terrestrial subsurface.</title>
        <authorList>
            <person name="Probst A.J."/>
            <person name="Ladd B."/>
            <person name="Jarett J.K."/>
            <person name="Geller-Mcgrath D.E."/>
            <person name="Sieber C.M.K."/>
            <person name="Emerson J.B."/>
            <person name="Anantharaman K."/>
            <person name="Thomas B.C."/>
            <person name="Malmstrom R."/>
            <person name="Stieglmeier M."/>
            <person name="Klingl A."/>
            <person name="Woyke T."/>
            <person name="Ryan C.M."/>
            <person name="Banfield J.F."/>
        </authorList>
    </citation>
    <scope>NUCLEOTIDE SEQUENCE [LARGE SCALE GENOMIC DNA]</scope>
</reference>
<dbReference type="InterPro" id="IPR050239">
    <property type="entry name" value="Sigma-70_RNA_pol_init_factors"/>
</dbReference>
<dbReference type="SUPFAM" id="SSF88946">
    <property type="entry name" value="Sigma2 domain of RNA polymerase sigma factors"/>
    <property type="match status" value="1"/>
</dbReference>
<dbReference type="NCBIfam" id="TIGR02937">
    <property type="entry name" value="sigma70-ECF"/>
    <property type="match status" value="1"/>
</dbReference>
<keyword evidence="4" id="KW-0804">Transcription</keyword>
<dbReference type="GO" id="GO:0006352">
    <property type="term" value="P:DNA-templated transcription initiation"/>
    <property type="evidence" value="ECO:0007669"/>
    <property type="project" value="InterPro"/>
</dbReference>
<gene>
    <name evidence="6" type="ORF">COS76_00565</name>
</gene>
<dbReference type="EMBL" id="PEVY01000011">
    <property type="protein sequence ID" value="PIU75473.1"/>
    <property type="molecule type" value="Genomic_DNA"/>
</dbReference>
<dbReference type="PANTHER" id="PTHR30603:SF60">
    <property type="entry name" value="RNA POLYMERASE SIGMA FACTOR RPOD"/>
    <property type="match status" value="1"/>
</dbReference>
<dbReference type="PROSITE" id="PS00715">
    <property type="entry name" value="SIGMA70_1"/>
    <property type="match status" value="1"/>
</dbReference>
<feature type="domain" description="RNA polymerase sigma-70" evidence="5">
    <location>
        <begin position="158"/>
        <end position="171"/>
    </location>
</feature>
<keyword evidence="3" id="KW-0238">DNA-binding</keyword>
<evidence type="ECO:0000256" key="2">
    <source>
        <dbReference type="ARBA" id="ARBA00023082"/>
    </source>
</evidence>
<dbReference type="InterPro" id="IPR009042">
    <property type="entry name" value="RNA_pol_sigma70_r1_2"/>
</dbReference>
<evidence type="ECO:0000256" key="3">
    <source>
        <dbReference type="ARBA" id="ARBA00023125"/>
    </source>
</evidence>
<dbReference type="GO" id="GO:0016987">
    <property type="term" value="F:sigma factor activity"/>
    <property type="evidence" value="ECO:0007669"/>
    <property type="project" value="UniProtKB-KW"/>
</dbReference>
<keyword evidence="2" id="KW-0731">Sigma factor</keyword>
<dbReference type="InterPro" id="IPR014284">
    <property type="entry name" value="RNA_pol_sigma-70_dom"/>
</dbReference>
<dbReference type="Pfam" id="PF00140">
    <property type="entry name" value="Sigma70_r1_2"/>
    <property type="match status" value="1"/>
</dbReference>
<proteinExistence type="predicted"/>